<proteinExistence type="predicted"/>
<keyword evidence="2" id="KW-1185">Reference proteome</keyword>
<evidence type="ECO:0000313" key="1">
    <source>
        <dbReference type="EMBL" id="GBM18652.1"/>
    </source>
</evidence>
<feature type="non-terminal residue" evidence="1">
    <location>
        <position position="1"/>
    </location>
</feature>
<gene>
    <name evidence="1" type="ORF">AVEN_158022_1</name>
</gene>
<organism evidence="1 2">
    <name type="scientific">Araneus ventricosus</name>
    <name type="common">Orbweaver spider</name>
    <name type="synonym">Epeira ventricosa</name>
    <dbReference type="NCBI Taxonomy" id="182803"/>
    <lineage>
        <taxon>Eukaryota</taxon>
        <taxon>Metazoa</taxon>
        <taxon>Ecdysozoa</taxon>
        <taxon>Arthropoda</taxon>
        <taxon>Chelicerata</taxon>
        <taxon>Arachnida</taxon>
        <taxon>Araneae</taxon>
        <taxon>Araneomorphae</taxon>
        <taxon>Entelegynae</taxon>
        <taxon>Araneoidea</taxon>
        <taxon>Araneidae</taxon>
        <taxon>Araneus</taxon>
    </lineage>
</organism>
<dbReference type="EMBL" id="BGPR01090257">
    <property type="protein sequence ID" value="GBM18652.1"/>
    <property type="molecule type" value="Genomic_DNA"/>
</dbReference>
<comment type="caution">
    <text evidence="1">The sequence shown here is derived from an EMBL/GenBank/DDBJ whole genome shotgun (WGS) entry which is preliminary data.</text>
</comment>
<evidence type="ECO:0000313" key="2">
    <source>
        <dbReference type="Proteomes" id="UP000499080"/>
    </source>
</evidence>
<dbReference type="Proteomes" id="UP000499080">
    <property type="component" value="Unassembled WGS sequence"/>
</dbReference>
<name>A0A4Y2DPA6_ARAVE</name>
<accession>A0A4Y2DPA6</accession>
<dbReference type="AlphaFoldDB" id="A0A4Y2DPA6"/>
<protein>
    <submittedName>
        <fullName evidence="1">Uncharacterized protein</fullName>
    </submittedName>
</protein>
<reference evidence="1 2" key="1">
    <citation type="journal article" date="2019" name="Sci. Rep.">
        <title>Orb-weaving spider Araneus ventricosus genome elucidates the spidroin gene catalogue.</title>
        <authorList>
            <person name="Kono N."/>
            <person name="Nakamura H."/>
            <person name="Ohtoshi R."/>
            <person name="Moran D.A.P."/>
            <person name="Shinohara A."/>
            <person name="Yoshida Y."/>
            <person name="Fujiwara M."/>
            <person name="Mori M."/>
            <person name="Tomita M."/>
            <person name="Arakawa K."/>
        </authorList>
    </citation>
    <scope>NUCLEOTIDE SEQUENCE [LARGE SCALE GENOMIC DNA]</scope>
</reference>
<sequence length="154" mass="18463">NILWWARTVYPDRPIKNGKVGKYSEESFFSNDDSSRCFKSDINCKFTISFHKFIDGKIWIAGSPGKFCKFSRKENEIWWEETGNLAGRNWKFGGKKLEIWWEVKEIWNEMVEEKRNLWEESGNGGKKVEMWWEEWKFGGKKGKFGRRWKFGGRN</sequence>